<dbReference type="EMBL" id="SRLO01005921">
    <property type="protein sequence ID" value="TNN29216.1"/>
    <property type="molecule type" value="Genomic_DNA"/>
</dbReference>
<evidence type="ECO:0000313" key="2">
    <source>
        <dbReference type="EMBL" id="TNN29216.1"/>
    </source>
</evidence>
<dbReference type="Proteomes" id="UP000314294">
    <property type="component" value="Unassembled WGS sequence"/>
</dbReference>
<evidence type="ECO:0000256" key="1">
    <source>
        <dbReference type="SAM" id="MobiDB-lite"/>
    </source>
</evidence>
<protein>
    <submittedName>
        <fullName evidence="2">Uncharacterized protein</fullName>
    </submittedName>
</protein>
<evidence type="ECO:0000313" key="3">
    <source>
        <dbReference type="Proteomes" id="UP000314294"/>
    </source>
</evidence>
<reference evidence="2 3" key="1">
    <citation type="submission" date="2019-03" db="EMBL/GenBank/DDBJ databases">
        <title>First draft genome of Liparis tanakae, snailfish: a comprehensive survey of snailfish specific genes.</title>
        <authorList>
            <person name="Kim W."/>
            <person name="Song I."/>
            <person name="Jeong J.-H."/>
            <person name="Kim D."/>
            <person name="Kim S."/>
            <person name="Ryu S."/>
            <person name="Song J.Y."/>
            <person name="Lee S.K."/>
        </authorList>
    </citation>
    <scope>NUCLEOTIDE SEQUENCE [LARGE SCALE GENOMIC DNA]</scope>
    <source>
        <tissue evidence="2">Muscle</tissue>
    </source>
</reference>
<keyword evidence="3" id="KW-1185">Reference proteome</keyword>
<dbReference type="AlphaFoldDB" id="A0A4Z2EK27"/>
<feature type="region of interest" description="Disordered" evidence="1">
    <location>
        <begin position="1"/>
        <end position="25"/>
    </location>
</feature>
<sequence length="110" mass="12522">MSAASLRRQRNRMSERSGATRPLLMKRPPSALSLQIITISSASRATPQKLWRLHDFTDGKQSQDIGGGGGGAPPVIRLEELREVEELEELREVEELRVVEELRSWRSWRS</sequence>
<organism evidence="2 3">
    <name type="scientific">Liparis tanakae</name>
    <name type="common">Tanaka's snailfish</name>
    <dbReference type="NCBI Taxonomy" id="230148"/>
    <lineage>
        <taxon>Eukaryota</taxon>
        <taxon>Metazoa</taxon>
        <taxon>Chordata</taxon>
        <taxon>Craniata</taxon>
        <taxon>Vertebrata</taxon>
        <taxon>Euteleostomi</taxon>
        <taxon>Actinopterygii</taxon>
        <taxon>Neopterygii</taxon>
        <taxon>Teleostei</taxon>
        <taxon>Neoteleostei</taxon>
        <taxon>Acanthomorphata</taxon>
        <taxon>Eupercaria</taxon>
        <taxon>Perciformes</taxon>
        <taxon>Cottioidei</taxon>
        <taxon>Cottales</taxon>
        <taxon>Liparidae</taxon>
        <taxon>Liparis</taxon>
    </lineage>
</organism>
<gene>
    <name evidence="2" type="ORF">EYF80_060637</name>
</gene>
<name>A0A4Z2EK27_9TELE</name>
<accession>A0A4Z2EK27</accession>
<proteinExistence type="predicted"/>
<comment type="caution">
    <text evidence="2">The sequence shown here is derived from an EMBL/GenBank/DDBJ whole genome shotgun (WGS) entry which is preliminary data.</text>
</comment>